<dbReference type="SUPFAM" id="SSF51735">
    <property type="entry name" value="NAD(P)-binding Rossmann-fold domains"/>
    <property type="match status" value="1"/>
</dbReference>
<dbReference type="VEuPathDB" id="VectorBase:ADAC006010"/>
<evidence type="ECO:0000313" key="4">
    <source>
        <dbReference type="Proteomes" id="UP000000673"/>
    </source>
</evidence>
<evidence type="ECO:0000259" key="2">
    <source>
        <dbReference type="Pfam" id="PF02737"/>
    </source>
</evidence>
<dbReference type="GO" id="GO:0003857">
    <property type="term" value="F:(3S)-3-hydroxyacyl-CoA dehydrogenase (NAD+) activity"/>
    <property type="evidence" value="ECO:0007669"/>
    <property type="project" value="TreeGrafter"/>
</dbReference>
<protein>
    <recommendedName>
        <fullName evidence="2">3-hydroxyacyl-CoA dehydrogenase NAD binding domain-containing protein</fullName>
    </recommendedName>
</protein>
<dbReference type="InterPro" id="IPR006176">
    <property type="entry name" value="3-OHacyl-CoA_DH_NAD-bd"/>
</dbReference>
<reference evidence="4" key="1">
    <citation type="journal article" date="2010" name="BMC Genomics">
        <title>Combination of measures distinguishes pre-miRNAs from other stem-loops in the genome of the newly sequenced Anopheles darlingi.</title>
        <authorList>
            <person name="Mendes N.D."/>
            <person name="Freitas A.T."/>
            <person name="Vasconcelos A.T."/>
            <person name="Sagot M.F."/>
        </authorList>
    </citation>
    <scope>NUCLEOTIDE SEQUENCE</scope>
</reference>
<dbReference type="OMA" id="YERIDSI"/>
<evidence type="ECO:0000313" key="3">
    <source>
        <dbReference type="EnsemblMetazoa" id="ADAC006010-PA"/>
    </source>
</evidence>
<dbReference type="AlphaFoldDB" id="A0A087Z9K9"/>
<dbReference type="VEuPathDB" id="VectorBase:ADAR2_004162"/>
<dbReference type="Proteomes" id="UP000000673">
    <property type="component" value="Unassembled WGS sequence"/>
</dbReference>
<accession>A0A087Z9K9</accession>
<dbReference type="Pfam" id="PF02737">
    <property type="entry name" value="3HCDH_N"/>
    <property type="match status" value="1"/>
</dbReference>
<dbReference type="Gene3D" id="3.40.50.720">
    <property type="entry name" value="NAD(P)-binding Rossmann-like Domain"/>
    <property type="match status" value="1"/>
</dbReference>
<dbReference type="PANTHER" id="PTHR43561">
    <property type="match status" value="1"/>
</dbReference>
<dbReference type="InterPro" id="IPR052242">
    <property type="entry name" value="Mito_3-hydroxyacyl-CoA_DH"/>
</dbReference>
<name>A0A087Z9K9_ANODA</name>
<reference evidence="3" key="2">
    <citation type="submission" date="2015-06" db="UniProtKB">
        <authorList>
            <consortium name="EnsemblMetazoa"/>
        </authorList>
    </citation>
    <scope>IDENTIFICATION</scope>
</reference>
<evidence type="ECO:0000256" key="1">
    <source>
        <dbReference type="ARBA" id="ARBA00023027"/>
    </source>
</evidence>
<keyword evidence="1" id="KW-0520">NAD</keyword>
<proteinExistence type="predicted"/>
<dbReference type="EnsemblMetazoa" id="ADAC006010-RA">
    <property type="protein sequence ID" value="ADAC006010-PA"/>
    <property type="gene ID" value="ADAC006010"/>
</dbReference>
<dbReference type="GO" id="GO:0005739">
    <property type="term" value="C:mitochondrion"/>
    <property type="evidence" value="ECO:0007669"/>
    <property type="project" value="TreeGrafter"/>
</dbReference>
<organism evidence="3 4">
    <name type="scientific">Anopheles darlingi</name>
    <name type="common">Mosquito</name>
    <dbReference type="NCBI Taxonomy" id="43151"/>
    <lineage>
        <taxon>Eukaryota</taxon>
        <taxon>Metazoa</taxon>
        <taxon>Ecdysozoa</taxon>
        <taxon>Arthropoda</taxon>
        <taxon>Hexapoda</taxon>
        <taxon>Insecta</taxon>
        <taxon>Pterygota</taxon>
        <taxon>Neoptera</taxon>
        <taxon>Endopterygota</taxon>
        <taxon>Diptera</taxon>
        <taxon>Nematocera</taxon>
        <taxon>Culicoidea</taxon>
        <taxon>Culicidae</taxon>
        <taxon>Anophelinae</taxon>
        <taxon>Anopheles</taxon>
    </lineage>
</organism>
<sequence>MATSTVPIKHVTVVGGGVMGSGIALVTAANGYRVTVVDVNDDVLASAQRDLEKNLKRTAMHVTKGDAEAAQTFFAEAKARLSFSTDLKQTVSSTDLVIEAIVEKLDAKQNLFSIVDQVSAL</sequence>
<dbReference type="InterPro" id="IPR036291">
    <property type="entry name" value="NAD(P)-bd_dom_sf"/>
</dbReference>
<dbReference type="PANTHER" id="PTHR43561:SF3">
    <property type="entry name" value="HYDROXYACYL-COENZYME A DEHYDROGENASE, MITOCHONDRIAL"/>
    <property type="match status" value="1"/>
</dbReference>
<dbReference type="GO" id="GO:0070403">
    <property type="term" value="F:NAD+ binding"/>
    <property type="evidence" value="ECO:0007669"/>
    <property type="project" value="InterPro"/>
</dbReference>
<dbReference type="GO" id="GO:0006635">
    <property type="term" value="P:fatty acid beta-oxidation"/>
    <property type="evidence" value="ECO:0007669"/>
    <property type="project" value="TreeGrafter"/>
</dbReference>
<keyword evidence="4" id="KW-1185">Reference proteome</keyword>
<feature type="domain" description="3-hydroxyacyl-CoA dehydrogenase NAD binding" evidence="2">
    <location>
        <begin position="10"/>
        <end position="118"/>
    </location>
</feature>